<feature type="region of interest" description="Disordered" evidence="1">
    <location>
        <begin position="34"/>
        <end position="70"/>
    </location>
</feature>
<comment type="caution">
    <text evidence="2">The sequence shown here is derived from an EMBL/GenBank/DDBJ whole genome shotgun (WGS) entry which is preliminary data.</text>
</comment>
<dbReference type="Proteomes" id="UP000377595">
    <property type="component" value="Unassembled WGS sequence"/>
</dbReference>
<accession>A0A5M3XZ55</accession>
<reference evidence="2 3" key="1">
    <citation type="submission" date="2019-10" db="EMBL/GenBank/DDBJ databases">
        <title>Whole genome shotgun sequence of Acrocarpospora pleiomorpha NBRC 16267.</title>
        <authorList>
            <person name="Ichikawa N."/>
            <person name="Kimura A."/>
            <person name="Kitahashi Y."/>
            <person name="Komaki H."/>
            <person name="Oguchi A."/>
        </authorList>
    </citation>
    <scope>NUCLEOTIDE SEQUENCE [LARGE SCALE GENOMIC DNA]</scope>
    <source>
        <strain evidence="2 3">NBRC 16267</strain>
    </source>
</reference>
<name>A0A5M3XZ55_9ACTN</name>
<evidence type="ECO:0000313" key="2">
    <source>
        <dbReference type="EMBL" id="GES26332.1"/>
    </source>
</evidence>
<feature type="compositionally biased region" description="Polar residues" evidence="1">
    <location>
        <begin position="59"/>
        <end position="70"/>
    </location>
</feature>
<evidence type="ECO:0000256" key="1">
    <source>
        <dbReference type="SAM" id="MobiDB-lite"/>
    </source>
</evidence>
<evidence type="ECO:0000313" key="3">
    <source>
        <dbReference type="Proteomes" id="UP000377595"/>
    </source>
</evidence>
<protein>
    <submittedName>
        <fullName evidence="2">Uncharacterized protein</fullName>
    </submittedName>
</protein>
<dbReference type="EMBL" id="BLAF01000084">
    <property type="protein sequence ID" value="GES26332.1"/>
    <property type="molecule type" value="Genomic_DNA"/>
</dbReference>
<proteinExistence type="predicted"/>
<keyword evidence="3" id="KW-1185">Reference proteome</keyword>
<gene>
    <name evidence="2" type="ORF">Aple_092310</name>
</gene>
<sequence length="70" mass="7435">MTALAVTPLPFLGTILFYRVSVLTTAEDTSRAVEAMDRRTSTGHQASVPPISQGFRLNPASSGPQGSDEE</sequence>
<dbReference type="AlphaFoldDB" id="A0A5M3XZ55"/>
<organism evidence="2 3">
    <name type="scientific">Acrocarpospora pleiomorpha</name>
    <dbReference type="NCBI Taxonomy" id="90975"/>
    <lineage>
        <taxon>Bacteria</taxon>
        <taxon>Bacillati</taxon>
        <taxon>Actinomycetota</taxon>
        <taxon>Actinomycetes</taxon>
        <taxon>Streptosporangiales</taxon>
        <taxon>Streptosporangiaceae</taxon>
        <taxon>Acrocarpospora</taxon>
    </lineage>
</organism>